<protein>
    <submittedName>
        <fullName evidence="4">Uncharacterized protein LOC136083761</fullName>
    </submittedName>
</protein>
<evidence type="ECO:0000313" key="4">
    <source>
        <dbReference type="RefSeq" id="XP_065659510.1"/>
    </source>
</evidence>
<dbReference type="Proteomes" id="UP001652625">
    <property type="component" value="Chromosome 08"/>
</dbReference>
<keyword evidence="3" id="KW-1185">Reference proteome</keyword>
<keyword evidence="1" id="KW-0378">Hydrolase</keyword>
<evidence type="ECO:0000256" key="1">
    <source>
        <dbReference type="ARBA" id="ARBA00022722"/>
    </source>
</evidence>
<evidence type="ECO:0000256" key="2">
    <source>
        <dbReference type="SAM" id="Coils"/>
    </source>
</evidence>
<feature type="coiled-coil region" evidence="2">
    <location>
        <begin position="168"/>
        <end position="291"/>
    </location>
</feature>
<gene>
    <name evidence="4" type="primary">LOC136083761</name>
</gene>
<keyword evidence="1" id="KW-0540">Nuclease</keyword>
<organism evidence="3 4">
    <name type="scientific">Hydra vulgaris</name>
    <name type="common">Hydra</name>
    <name type="synonym">Hydra attenuata</name>
    <dbReference type="NCBI Taxonomy" id="6087"/>
    <lineage>
        <taxon>Eukaryota</taxon>
        <taxon>Metazoa</taxon>
        <taxon>Cnidaria</taxon>
        <taxon>Hydrozoa</taxon>
        <taxon>Hydroidolina</taxon>
        <taxon>Anthoathecata</taxon>
        <taxon>Aplanulata</taxon>
        <taxon>Hydridae</taxon>
        <taxon>Hydra</taxon>
    </lineage>
</organism>
<keyword evidence="2" id="KW-0175">Coiled coil</keyword>
<name>A0ABM4CCX4_HYDVU</name>
<dbReference type="GeneID" id="136083761"/>
<accession>A0ABM4CCX4</accession>
<evidence type="ECO:0000313" key="3">
    <source>
        <dbReference type="Proteomes" id="UP001652625"/>
    </source>
</evidence>
<dbReference type="RefSeq" id="XP_065659510.1">
    <property type="nucleotide sequence ID" value="XM_065803438.1"/>
</dbReference>
<dbReference type="PANTHER" id="PTHR11046:SF25">
    <property type="match status" value="1"/>
</dbReference>
<dbReference type="InterPro" id="IPR022894">
    <property type="entry name" value="Oligoribonuclease"/>
</dbReference>
<sequence length="920" mass="105070">MGPKKNMCVFRGAAKNHLESNFALPLQVDNNCKNGQILFVFINNNESHQLTIEQVNKLYGFNICYSQTKFLVNVSKKWACNFLRDSKRFVDFCNEPFICQTTTLPATQSFQSTPNSSKIVSSLSVASSPKHNNILSLPNKRSPLLSRLRADQLTPRKKLLKRRLSVFATEIATEKQKHREDVKVLKEKIKTRPRLKHLKEAIARKEKTIRSLRNKLKVQRLNLQLNKLQISNFRLKKELQSIQTKLSTEEVILRQQLADKNVEISVLQNDMLVLQEKIEQMQQKIQSTRCKKVYSFDIRALIYDMLECQVPTHSVPQLLHKVGEYFGYRFSDIPHRKTVEQMMRELGIISELQAAEIAFSTKNLTLGFDATTQEGVHVNVVHLTTESSCLVVAIDQLAGGTAYDYMSHITKSVDNLAKLYNDFYQEQYTDVRSTIISNITNTMSDRVTVNHATVTKLNTFWQKSLNELNCHLHPLDTITSACKSSLQVLETLKGKLFGKDCFAANIVVQLNKLRYKDGKGDPKGFVTFLDEHGLPRGLIPRYRGNRLHILFHTCGILIHHYHKLQSFLFSGVVLCGGLRNSLFQDFTSETGIREMCALGLIGKLVTGPWMKKFYVVPGLDYLSGIQVIKNVCNALVESSTKALSLIHRKTDFFGGDLNDPVFQSLIDFCPRTDEMRDALASCLNAIISVIKRQYERQFTMTLTDQLKSQTLSARPHNIDCEELVGMFSAAKQKAPNATICYLSSKIRACKNKTTDFLSKKPTDIRNKLIAWSISSAGKKRLANIQCHEEMKAELIKRMGKKIQNKEEKERRKVEKILKKCMPLQVKQLFPDLENYETADIEDILNGDAVGRGICHMWYDADTKSQNMYYGRLLSIKKKKNAFYIVSYWKPNENEDDDAVEYDMSIYQLSADIISGDLILS</sequence>
<proteinExistence type="predicted"/>
<dbReference type="PANTHER" id="PTHR11046">
    <property type="entry name" value="OLIGORIBONUCLEASE, MITOCHONDRIAL"/>
    <property type="match status" value="1"/>
</dbReference>
<reference evidence="4" key="1">
    <citation type="submission" date="2025-08" db="UniProtKB">
        <authorList>
            <consortium name="RefSeq"/>
        </authorList>
    </citation>
    <scope>IDENTIFICATION</scope>
</reference>